<organism evidence="1 2">
    <name type="scientific">Trichormus variabilis NIES-23</name>
    <dbReference type="NCBI Taxonomy" id="1973479"/>
    <lineage>
        <taxon>Bacteria</taxon>
        <taxon>Bacillati</taxon>
        <taxon>Cyanobacteriota</taxon>
        <taxon>Cyanophyceae</taxon>
        <taxon>Nostocales</taxon>
        <taxon>Nostocaceae</taxon>
        <taxon>Trichormus</taxon>
    </lineage>
</organism>
<reference evidence="1 2" key="1">
    <citation type="submission" date="2017-06" db="EMBL/GenBank/DDBJ databases">
        <title>Genome sequencing of cyanobaciteial culture collection at National Institute for Environmental Studies (NIES).</title>
        <authorList>
            <person name="Hirose Y."/>
            <person name="Shimura Y."/>
            <person name="Fujisawa T."/>
            <person name="Nakamura Y."/>
            <person name="Kawachi M."/>
        </authorList>
    </citation>
    <scope>NUCLEOTIDE SEQUENCE [LARGE SCALE GENOMIC DNA]</scope>
    <source>
        <strain evidence="1 2">NIES-23</strain>
        <plasmid evidence="2">Plasmid Plasmid3 dna</plasmid>
    </source>
</reference>
<keyword evidence="1" id="KW-0614">Plasmid</keyword>
<accession>A0A1Z4KWL0</accession>
<evidence type="ECO:0000313" key="1">
    <source>
        <dbReference type="EMBL" id="BAY73359.1"/>
    </source>
</evidence>
<sequence>MTYIAHTQQPVSEQTLAQAVAPELLTSREIDFYEHELYIGERLVARIVYDHADFVTERWVVMVNNAEVFRRSWWQKCFDDTQWHYSRGKLPVQEQEAPAATTGNEIMAQIAQACENLGLELVDDGIYRGDEKLGEVGFTDGNWWVIHASSGQQQKAVCESAIAGVRLLLQVADWDELLDKAFDELTADEWLLVMESEPVRELVAA</sequence>
<name>A0A1Z4KWL0_ANAVA</name>
<evidence type="ECO:0000313" key="2">
    <source>
        <dbReference type="Proteomes" id="UP000217507"/>
    </source>
</evidence>
<dbReference type="Proteomes" id="UP000217507">
    <property type="component" value="Plasmid Plasmid3 dna"/>
</dbReference>
<geneLocation type="plasmid" evidence="1">
    <name>plasmid3</name>
</geneLocation>
<proteinExistence type="predicted"/>
<dbReference type="EMBL" id="AP018219">
    <property type="protein sequence ID" value="BAY73359.1"/>
    <property type="molecule type" value="Genomic_DNA"/>
</dbReference>
<gene>
    <name evidence="1" type="ORF">NIES23_61870</name>
</gene>
<protein>
    <submittedName>
        <fullName evidence="1">Uncharacterized protein</fullName>
    </submittedName>
</protein>
<dbReference type="AlphaFoldDB" id="A0A1Z4KWL0"/>